<dbReference type="InterPro" id="IPR051449">
    <property type="entry name" value="ABC-2_transporter_component"/>
</dbReference>
<gene>
    <name evidence="8" type="ORF">FZ040_11770</name>
</gene>
<comment type="subcellular location">
    <subcellularLocation>
        <location evidence="1">Cell membrane</location>
        <topology evidence="1">Multi-pass membrane protein</topology>
    </subcellularLocation>
</comment>
<keyword evidence="4 6" id="KW-1133">Transmembrane helix</keyword>
<dbReference type="GO" id="GO:0005886">
    <property type="term" value="C:plasma membrane"/>
    <property type="evidence" value="ECO:0007669"/>
    <property type="project" value="UniProtKB-SubCell"/>
</dbReference>
<feature type="transmembrane region" description="Helical" evidence="6">
    <location>
        <begin position="21"/>
        <end position="41"/>
    </location>
</feature>
<dbReference type="PANTHER" id="PTHR30294">
    <property type="entry name" value="MEMBRANE COMPONENT OF ABC TRANSPORTER YHHJ-RELATED"/>
    <property type="match status" value="1"/>
</dbReference>
<proteinExistence type="predicted"/>
<evidence type="ECO:0000256" key="2">
    <source>
        <dbReference type="ARBA" id="ARBA00022475"/>
    </source>
</evidence>
<dbReference type="OrthoDB" id="9788252at2"/>
<dbReference type="GO" id="GO:0140359">
    <property type="term" value="F:ABC-type transporter activity"/>
    <property type="evidence" value="ECO:0007669"/>
    <property type="project" value="InterPro"/>
</dbReference>
<organism evidence="8 9">
    <name type="scientific">Selenomonas ruminis</name>
    <dbReference type="NCBI Taxonomy" id="2593411"/>
    <lineage>
        <taxon>Bacteria</taxon>
        <taxon>Bacillati</taxon>
        <taxon>Bacillota</taxon>
        <taxon>Negativicutes</taxon>
        <taxon>Selenomonadales</taxon>
        <taxon>Selenomonadaceae</taxon>
        <taxon>Selenomonas</taxon>
    </lineage>
</organism>
<keyword evidence="3 6" id="KW-0812">Transmembrane</keyword>
<dbReference type="Gene3D" id="3.40.1710.10">
    <property type="entry name" value="abc type-2 transporter like domain"/>
    <property type="match status" value="1"/>
</dbReference>
<evidence type="ECO:0000256" key="4">
    <source>
        <dbReference type="ARBA" id="ARBA00022989"/>
    </source>
</evidence>
<evidence type="ECO:0000256" key="5">
    <source>
        <dbReference type="ARBA" id="ARBA00023136"/>
    </source>
</evidence>
<evidence type="ECO:0000256" key="1">
    <source>
        <dbReference type="ARBA" id="ARBA00004651"/>
    </source>
</evidence>
<sequence>MKQLISLFCLEIQEIRGDLRRLTFLFGAALAYLIVFGMLYLPNIVTAVPCVILDEDNSSLSRHLVQDFEASDSYRIVAYVNTQEEMRQTLHEKTAIAAIDIPHDFAKKAGTGGYATVLYLVNGSNIILTNITSSAAQDILTDFSNHLAVHQTALRYGMSEETALSYIAPVAVHLRVLYNATQGYMLFFLLGLAMVAYQQGVLFAVGASSLYEAEHPENMQDAPVWAMILSKTVIYWLLGMVSYALVAVFVTQGLGIVLHASPGRLALLAGVFLLAVIGFCIFFSAFFSAELSFVRAAILYPVPAFILSGYTWPAESMGKGMQLLSQCFPLTHFSNTVRELFLIGSSPHYGECVGKLLLLALLFFVAGGVLYQRRLRISRQRMKP</sequence>
<comment type="caution">
    <text evidence="8">The sequence shown here is derived from an EMBL/GenBank/DDBJ whole genome shotgun (WGS) entry which is preliminary data.</text>
</comment>
<evidence type="ECO:0000313" key="9">
    <source>
        <dbReference type="Proteomes" id="UP000323646"/>
    </source>
</evidence>
<feature type="transmembrane region" description="Helical" evidence="6">
    <location>
        <begin position="232"/>
        <end position="259"/>
    </location>
</feature>
<dbReference type="RefSeq" id="WP_149172166.1">
    <property type="nucleotide sequence ID" value="NZ_VTOY01000014.1"/>
</dbReference>
<protein>
    <submittedName>
        <fullName evidence="8">ABC transporter permease</fullName>
    </submittedName>
</protein>
<reference evidence="8 9" key="1">
    <citation type="submission" date="2019-08" db="EMBL/GenBank/DDBJ databases">
        <title>Selenomonas sp. mPRGC5 and Selenomonas sp. mPRGC8 isolated from ruminal fluid of dairy goat (Capra hircus).</title>
        <authorList>
            <person name="Poothong S."/>
            <person name="Nuengjamnong C."/>
            <person name="Tanasupawat S."/>
        </authorList>
    </citation>
    <scope>NUCLEOTIDE SEQUENCE [LARGE SCALE GENOMIC DNA]</scope>
    <source>
        <strain evidence="9">mPRGC5</strain>
    </source>
</reference>
<feature type="transmembrane region" description="Helical" evidence="6">
    <location>
        <begin position="293"/>
        <end position="312"/>
    </location>
</feature>
<keyword evidence="2" id="KW-1003">Cell membrane</keyword>
<dbReference type="EMBL" id="VTOY01000014">
    <property type="protein sequence ID" value="TYZ20490.1"/>
    <property type="molecule type" value="Genomic_DNA"/>
</dbReference>
<evidence type="ECO:0000256" key="3">
    <source>
        <dbReference type="ARBA" id="ARBA00022692"/>
    </source>
</evidence>
<dbReference type="PANTHER" id="PTHR30294:SF46">
    <property type="entry name" value="ABC TRANSPORTER PERMEASE"/>
    <property type="match status" value="1"/>
</dbReference>
<feature type="domain" description="ABC-2 type transporter transmembrane" evidence="7">
    <location>
        <begin position="29"/>
        <end position="366"/>
    </location>
</feature>
<dbReference type="InterPro" id="IPR013525">
    <property type="entry name" value="ABC2_TM"/>
</dbReference>
<evidence type="ECO:0000313" key="8">
    <source>
        <dbReference type="EMBL" id="TYZ20490.1"/>
    </source>
</evidence>
<feature type="transmembrane region" description="Helical" evidence="6">
    <location>
        <begin position="184"/>
        <end position="211"/>
    </location>
</feature>
<feature type="transmembrane region" description="Helical" evidence="6">
    <location>
        <begin position="353"/>
        <end position="371"/>
    </location>
</feature>
<evidence type="ECO:0000256" key="6">
    <source>
        <dbReference type="SAM" id="Phobius"/>
    </source>
</evidence>
<dbReference type="Proteomes" id="UP000323646">
    <property type="component" value="Unassembled WGS sequence"/>
</dbReference>
<evidence type="ECO:0000259" key="7">
    <source>
        <dbReference type="Pfam" id="PF12698"/>
    </source>
</evidence>
<name>A0A5D6VYA1_9FIRM</name>
<dbReference type="AlphaFoldDB" id="A0A5D6VYA1"/>
<keyword evidence="5 6" id="KW-0472">Membrane</keyword>
<feature type="transmembrane region" description="Helical" evidence="6">
    <location>
        <begin position="265"/>
        <end position="286"/>
    </location>
</feature>
<keyword evidence="9" id="KW-1185">Reference proteome</keyword>
<dbReference type="Pfam" id="PF12698">
    <property type="entry name" value="ABC2_membrane_3"/>
    <property type="match status" value="1"/>
</dbReference>
<accession>A0A5D6VYA1</accession>